<accession>V5IC24</accession>
<feature type="chain" id="PRO_5004736814" evidence="6">
    <location>
        <begin position="20"/>
        <end position="89"/>
    </location>
</feature>
<evidence type="ECO:0000256" key="6">
    <source>
        <dbReference type="SAM" id="SignalP"/>
    </source>
</evidence>
<evidence type="ECO:0000256" key="1">
    <source>
        <dbReference type="ARBA" id="ARBA00004613"/>
    </source>
</evidence>
<comment type="subcellular location">
    <subcellularLocation>
        <location evidence="1">Secreted</location>
    </subcellularLocation>
</comment>
<dbReference type="AlphaFoldDB" id="V5IC24"/>
<organism evidence="7">
    <name type="scientific">Ixodes ricinus</name>
    <name type="common">Common tick</name>
    <name type="synonym">Acarus ricinus</name>
    <dbReference type="NCBI Taxonomy" id="34613"/>
    <lineage>
        <taxon>Eukaryota</taxon>
        <taxon>Metazoa</taxon>
        <taxon>Ecdysozoa</taxon>
        <taxon>Arthropoda</taxon>
        <taxon>Chelicerata</taxon>
        <taxon>Arachnida</taxon>
        <taxon>Acari</taxon>
        <taxon>Parasitiformes</taxon>
        <taxon>Ixodida</taxon>
        <taxon>Ixodoidea</taxon>
        <taxon>Ixodidae</taxon>
        <taxon>Ixodinae</taxon>
        <taxon>Ixodes</taxon>
    </lineage>
</organism>
<keyword evidence="4" id="KW-0325">Glycoprotein</keyword>
<name>V5IC24_IXORI</name>
<reference evidence="7" key="1">
    <citation type="journal article" date="2015" name="Sci. Rep.">
        <title>Tissue- and time-dependent transcription in Ixodes ricinus salivary glands and midguts when blood feeding on the vertebrate host.</title>
        <authorList>
            <person name="Kotsyfakis M."/>
            <person name="Schwarz A."/>
            <person name="Erhart J."/>
            <person name="Ribeiro J.M."/>
        </authorList>
    </citation>
    <scope>NUCLEOTIDE SEQUENCE</scope>
    <source>
        <tissue evidence="7">Salivary gland and midgut</tissue>
    </source>
</reference>
<keyword evidence="2" id="KW-0964">Secreted</keyword>
<sequence>MKVVCIILLFGIAAANVSATNKAGSSKDAKEEKKEILQFPSFIPNPKELASKLLDICKKHKKDSSSNYTAINDKHLELQETTYFYSVKQ</sequence>
<feature type="signal peptide" evidence="6">
    <location>
        <begin position="1"/>
        <end position="19"/>
    </location>
</feature>
<comment type="similarity">
    <text evidence="5">Belongs to the salp15 family.</text>
</comment>
<evidence type="ECO:0000256" key="4">
    <source>
        <dbReference type="ARBA" id="ARBA00023180"/>
    </source>
</evidence>
<protein>
    <submittedName>
        <fullName evidence="7">Putative secreted salivary protein salp15 iper-2</fullName>
    </submittedName>
</protein>
<dbReference type="GO" id="GO:0005576">
    <property type="term" value="C:extracellular region"/>
    <property type="evidence" value="ECO:0007669"/>
    <property type="project" value="UniProtKB-SubCell"/>
</dbReference>
<proteinExistence type="evidence at transcript level"/>
<evidence type="ECO:0000256" key="5">
    <source>
        <dbReference type="ARBA" id="ARBA00034321"/>
    </source>
</evidence>
<dbReference type="InterPro" id="IPR021971">
    <property type="entry name" value="Salp15"/>
</dbReference>
<evidence type="ECO:0000256" key="2">
    <source>
        <dbReference type="ARBA" id="ARBA00022525"/>
    </source>
</evidence>
<evidence type="ECO:0000256" key="3">
    <source>
        <dbReference type="ARBA" id="ARBA00022729"/>
    </source>
</evidence>
<keyword evidence="3 6" id="KW-0732">Signal</keyword>
<dbReference type="Pfam" id="PF12115">
    <property type="entry name" value="Salp15"/>
    <property type="match status" value="1"/>
</dbReference>
<dbReference type="EMBL" id="GANP01014432">
    <property type="protein sequence ID" value="JAB70036.1"/>
    <property type="molecule type" value="mRNA"/>
</dbReference>
<evidence type="ECO:0000313" key="7">
    <source>
        <dbReference type="EMBL" id="JAB70036.1"/>
    </source>
</evidence>